<evidence type="ECO:0000313" key="3">
    <source>
        <dbReference type="Proteomes" id="UP001164459"/>
    </source>
</evidence>
<dbReference type="EMBL" id="CP114040">
    <property type="protein sequence ID" value="WAS98921.1"/>
    <property type="molecule type" value="Genomic_DNA"/>
</dbReference>
<keyword evidence="1" id="KW-0732">Signal</keyword>
<name>A0ABY7HHW0_9BACT</name>
<keyword evidence="3" id="KW-1185">Reference proteome</keyword>
<evidence type="ECO:0000256" key="1">
    <source>
        <dbReference type="SAM" id="SignalP"/>
    </source>
</evidence>
<accession>A0ABY7HHW0</accession>
<feature type="chain" id="PRO_5047155367" description="Lipoprotein" evidence="1">
    <location>
        <begin position="18"/>
        <end position="159"/>
    </location>
</feature>
<gene>
    <name evidence="2" type="ORF">O0S08_22550</name>
</gene>
<organism evidence="2 3">
    <name type="scientific">Nannocystis punicea</name>
    <dbReference type="NCBI Taxonomy" id="2995304"/>
    <lineage>
        <taxon>Bacteria</taxon>
        <taxon>Pseudomonadati</taxon>
        <taxon>Myxococcota</taxon>
        <taxon>Polyangia</taxon>
        <taxon>Nannocystales</taxon>
        <taxon>Nannocystaceae</taxon>
        <taxon>Nannocystis</taxon>
    </lineage>
</organism>
<proteinExistence type="predicted"/>
<reference evidence="2" key="1">
    <citation type="submission" date="2022-11" db="EMBL/GenBank/DDBJ databases">
        <title>Minimal conservation of predation-associated metabolite biosynthetic gene clusters underscores biosynthetic potential of Myxococcota including descriptions for ten novel species: Archangium lansinium sp. nov., Myxococcus landrumus sp. nov., Nannocystis bai.</title>
        <authorList>
            <person name="Ahearne A."/>
            <person name="Stevens C."/>
            <person name="Dowd S."/>
        </authorList>
    </citation>
    <scope>NUCLEOTIDE SEQUENCE</scope>
    <source>
        <strain evidence="2">Fl3</strain>
    </source>
</reference>
<protein>
    <recommendedName>
        <fullName evidence="4">Lipoprotein</fullName>
    </recommendedName>
</protein>
<feature type="signal peptide" evidence="1">
    <location>
        <begin position="1"/>
        <end position="17"/>
    </location>
</feature>
<dbReference type="PROSITE" id="PS51257">
    <property type="entry name" value="PROKAR_LIPOPROTEIN"/>
    <property type="match status" value="1"/>
</dbReference>
<evidence type="ECO:0008006" key="4">
    <source>
        <dbReference type="Google" id="ProtNLM"/>
    </source>
</evidence>
<evidence type="ECO:0000313" key="2">
    <source>
        <dbReference type="EMBL" id="WAS98921.1"/>
    </source>
</evidence>
<dbReference type="Proteomes" id="UP001164459">
    <property type="component" value="Chromosome"/>
</dbReference>
<sequence>MVAVRLLSTPVMLLACACAPPRVPPQPFVPAEWEPACLVDGTGLRRSSERTVEFRPAPDRATLFASHHWGEKEPLNGNLLLELPNAREGEAEVHGGPGAVYTESLQVGSSVWRLRGSVRWRDLGDGRTELALALVMKGTDHKVRGTLVARRVEHLSKCH</sequence>
<dbReference type="RefSeq" id="WP_269041280.1">
    <property type="nucleotide sequence ID" value="NZ_CP114040.1"/>
</dbReference>